<comment type="caution">
    <text evidence="1">The sequence shown here is derived from an EMBL/GenBank/DDBJ whole genome shotgun (WGS) entry which is preliminary data.</text>
</comment>
<evidence type="ECO:0000313" key="1">
    <source>
        <dbReference type="EMBL" id="GFS50994.1"/>
    </source>
</evidence>
<dbReference type="EMBL" id="BMAV01026512">
    <property type="protein sequence ID" value="GFS50994.1"/>
    <property type="molecule type" value="Genomic_DNA"/>
</dbReference>
<protein>
    <submittedName>
        <fullName evidence="1">Uncharacterized protein</fullName>
    </submittedName>
</protein>
<reference evidence="1" key="1">
    <citation type="submission" date="2020-08" db="EMBL/GenBank/DDBJ databases">
        <title>Multicomponent nature underlies the extraordinary mechanical properties of spider dragline silk.</title>
        <authorList>
            <person name="Kono N."/>
            <person name="Nakamura H."/>
            <person name="Mori M."/>
            <person name="Yoshida Y."/>
            <person name="Ohtoshi R."/>
            <person name="Malay A.D."/>
            <person name="Moran D.A.P."/>
            <person name="Tomita M."/>
            <person name="Numata K."/>
            <person name="Arakawa K."/>
        </authorList>
    </citation>
    <scope>NUCLEOTIDE SEQUENCE</scope>
</reference>
<proteinExistence type="predicted"/>
<name>A0A8X6KIB3_9ARAC</name>
<dbReference type="Proteomes" id="UP000886998">
    <property type="component" value="Unassembled WGS sequence"/>
</dbReference>
<evidence type="ECO:0000313" key="2">
    <source>
        <dbReference type="Proteomes" id="UP000886998"/>
    </source>
</evidence>
<gene>
    <name evidence="1" type="ORF">TNIN_366621</name>
</gene>
<sequence length="116" mass="12279">MSSVLEEELCLASGVYPVSGRQNSVLSRERVHCPSGGTLCCVRGKSLARVAELCPQSRAYPVAGGRTLSSVKGISSGRVAVLCLEKGVCPVVGWQKSVPRQGYVQCPGFRCMCCSI</sequence>
<keyword evidence="2" id="KW-1185">Reference proteome</keyword>
<accession>A0A8X6KIB3</accession>
<organism evidence="1 2">
    <name type="scientific">Trichonephila inaurata madagascariensis</name>
    <dbReference type="NCBI Taxonomy" id="2747483"/>
    <lineage>
        <taxon>Eukaryota</taxon>
        <taxon>Metazoa</taxon>
        <taxon>Ecdysozoa</taxon>
        <taxon>Arthropoda</taxon>
        <taxon>Chelicerata</taxon>
        <taxon>Arachnida</taxon>
        <taxon>Araneae</taxon>
        <taxon>Araneomorphae</taxon>
        <taxon>Entelegynae</taxon>
        <taxon>Araneoidea</taxon>
        <taxon>Nephilidae</taxon>
        <taxon>Trichonephila</taxon>
        <taxon>Trichonephila inaurata</taxon>
    </lineage>
</organism>
<dbReference type="AlphaFoldDB" id="A0A8X6KIB3"/>